<organism evidence="9 10">
    <name type="scientific">Lophiotrema nucula</name>
    <dbReference type="NCBI Taxonomy" id="690887"/>
    <lineage>
        <taxon>Eukaryota</taxon>
        <taxon>Fungi</taxon>
        <taxon>Dikarya</taxon>
        <taxon>Ascomycota</taxon>
        <taxon>Pezizomycotina</taxon>
        <taxon>Dothideomycetes</taxon>
        <taxon>Pleosporomycetidae</taxon>
        <taxon>Pleosporales</taxon>
        <taxon>Lophiotremataceae</taxon>
        <taxon>Lophiotrema</taxon>
    </lineage>
</organism>
<keyword evidence="10" id="KW-1185">Reference proteome</keyword>
<dbReference type="GO" id="GO:0006799">
    <property type="term" value="P:polyphosphate biosynthetic process"/>
    <property type="evidence" value="ECO:0007669"/>
    <property type="project" value="UniProtKB-ARBA"/>
</dbReference>
<evidence type="ECO:0000256" key="6">
    <source>
        <dbReference type="SAM" id="MobiDB-lite"/>
    </source>
</evidence>
<evidence type="ECO:0000256" key="5">
    <source>
        <dbReference type="ARBA" id="ARBA00023136"/>
    </source>
</evidence>
<feature type="region of interest" description="Disordered" evidence="6">
    <location>
        <begin position="678"/>
        <end position="711"/>
    </location>
</feature>
<name>A0A6A5ZF33_9PLEO</name>
<dbReference type="GO" id="GO:0042144">
    <property type="term" value="P:vacuole fusion, non-autophagic"/>
    <property type="evidence" value="ECO:0007669"/>
    <property type="project" value="TreeGrafter"/>
</dbReference>
<dbReference type="InterPro" id="IPR051572">
    <property type="entry name" value="VTC_Complex_Subunit"/>
</dbReference>
<dbReference type="CDD" id="cd14474">
    <property type="entry name" value="SPX_YDR089W"/>
    <property type="match status" value="1"/>
</dbReference>
<dbReference type="InterPro" id="IPR018966">
    <property type="entry name" value="VTC_domain"/>
</dbReference>
<dbReference type="GO" id="GO:0016237">
    <property type="term" value="P:microautophagy"/>
    <property type="evidence" value="ECO:0007669"/>
    <property type="project" value="TreeGrafter"/>
</dbReference>
<accession>A0A6A5ZF33</accession>
<evidence type="ECO:0000259" key="8">
    <source>
        <dbReference type="PROSITE" id="PS51382"/>
    </source>
</evidence>
<feature type="compositionally biased region" description="Polar residues" evidence="6">
    <location>
        <begin position="579"/>
        <end position="591"/>
    </location>
</feature>
<dbReference type="Gene3D" id="3.20.100.30">
    <property type="entry name" value="VTC, catalytic tunnel domain"/>
    <property type="match status" value="1"/>
</dbReference>
<dbReference type="InterPro" id="IPR042267">
    <property type="entry name" value="VTC_sf"/>
</dbReference>
<feature type="transmembrane region" description="Helical" evidence="7">
    <location>
        <begin position="763"/>
        <end position="783"/>
    </location>
</feature>
<reference evidence="9" key="1">
    <citation type="journal article" date="2020" name="Stud. Mycol.">
        <title>101 Dothideomycetes genomes: a test case for predicting lifestyles and emergence of pathogens.</title>
        <authorList>
            <person name="Haridas S."/>
            <person name="Albert R."/>
            <person name="Binder M."/>
            <person name="Bloem J."/>
            <person name="Labutti K."/>
            <person name="Salamov A."/>
            <person name="Andreopoulos B."/>
            <person name="Baker S."/>
            <person name="Barry K."/>
            <person name="Bills G."/>
            <person name="Bluhm B."/>
            <person name="Cannon C."/>
            <person name="Castanera R."/>
            <person name="Culley D."/>
            <person name="Daum C."/>
            <person name="Ezra D."/>
            <person name="Gonzalez J."/>
            <person name="Henrissat B."/>
            <person name="Kuo A."/>
            <person name="Liang C."/>
            <person name="Lipzen A."/>
            <person name="Lutzoni F."/>
            <person name="Magnuson J."/>
            <person name="Mondo S."/>
            <person name="Nolan M."/>
            <person name="Ohm R."/>
            <person name="Pangilinan J."/>
            <person name="Park H.-J."/>
            <person name="Ramirez L."/>
            <person name="Alfaro M."/>
            <person name="Sun H."/>
            <person name="Tritt A."/>
            <person name="Yoshinaga Y."/>
            <person name="Zwiers L.-H."/>
            <person name="Turgeon B."/>
            <person name="Goodwin S."/>
            <person name="Spatafora J."/>
            <person name="Crous P."/>
            <person name="Grigoriev I."/>
        </authorList>
    </citation>
    <scope>NUCLEOTIDE SEQUENCE</scope>
    <source>
        <strain evidence="9">CBS 627.86</strain>
    </source>
</reference>
<dbReference type="PANTHER" id="PTHR46140:SF1">
    <property type="entry name" value="VACUOLAR TRANSPORTER CHAPERONE COMPLEX SUBUNIT 4-RELATED"/>
    <property type="match status" value="1"/>
</dbReference>
<feature type="region of interest" description="Disordered" evidence="6">
    <location>
        <begin position="541"/>
        <end position="595"/>
    </location>
</feature>
<sequence>MKYGDTLRQRSIPEWGHYNIDYDYLKDLIKHHTSEGTGKAVSIPGQGETTEKAFGDTFFKILRAQHERINLFIRSKSGEIERRLEYIHNRLIQLQGQRREGPDGRLAARVIEKYAKIDADVTKAGEEIRSLSRFRIAQRTGFHKILKKYKRWTRDRELEHRFKAEVLSSPDSFFQADLGTLLDQYIDVLAALRAPLNDESIPIGGAKNTASRLAKTIEAGTEVDFDVALNTVPLGSQGNRATYWIHPDHIVEVQVLLLQHMRLLTGSTAKSTPRDTPASTPTRRKSSATAFDKYFGCDDAIGVVVLDDISSYARKQNASTIGAIEENTGMLRAKAAGNARWTTSGDAAAVVGLESNLDVSSTESIRTAKLKRKHLASLFDPSLPVVDEEVNDSNTAAQASATKVKRWLTEHQNVKPIAGVCAKRTRFIGLHNTVSGGIWASLDSDIFMKSSLLEDSKSSEWLSEARNGSVGFPHAVLEVRREGSHSATLIHTLDRSHLVERVRGFSLETHAVWTCSKPAAMAAPVWLPLLEQDIRKLPAPVKRQRRKGGSALLDSVSHSPSLQTSGSTTSVVTDGQSSPNASRNGETSATSVAEFIEPPPLRAFRKKRKPYAGRLPAIEAEEEPQQQRYWNEYDNPEDEDEGYYIYIDPNAEVKFPGQELFEGWTRKARQLFRKRRTDEESPLLSSLEDGSSDEETADEATNSTANKSYGTTRSEGYFSGLFRSLRDPYHEANLRRQSELERQSLLTQIQLRQHEREMTKLRLYSLCLTAAVVIDLILGTLTMTTRKRERGVADVAILLGTICSLLLLIAAVSSMRTRREKLGWIHQGTVFLISITVIIVDIALLCWVVNS</sequence>
<feature type="transmembrane region" description="Helical" evidence="7">
    <location>
        <begin position="824"/>
        <end position="849"/>
    </location>
</feature>
<keyword evidence="5 7" id="KW-0472">Membrane</keyword>
<evidence type="ECO:0000256" key="4">
    <source>
        <dbReference type="ARBA" id="ARBA00022989"/>
    </source>
</evidence>
<keyword evidence="3 7" id="KW-0812">Transmembrane</keyword>
<feature type="domain" description="SPX" evidence="8">
    <location>
        <begin position="1"/>
        <end position="163"/>
    </location>
</feature>
<keyword evidence="4 7" id="KW-1133">Transmembrane helix</keyword>
<evidence type="ECO:0000313" key="10">
    <source>
        <dbReference type="Proteomes" id="UP000799770"/>
    </source>
</evidence>
<feature type="compositionally biased region" description="Low complexity" evidence="6">
    <location>
        <begin position="561"/>
        <end position="578"/>
    </location>
</feature>
<evidence type="ECO:0000256" key="7">
    <source>
        <dbReference type="SAM" id="Phobius"/>
    </source>
</evidence>
<dbReference type="GO" id="GO:0033254">
    <property type="term" value="C:vacuolar transporter chaperone complex"/>
    <property type="evidence" value="ECO:0007669"/>
    <property type="project" value="TreeGrafter"/>
</dbReference>
<protein>
    <recommendedName>
        <fullName evidence="8">SPX domain-containing protein</fullName>
    </recommendedName>
</protein>
<dbReference type="EMBL" id="ML977318">
    <property type="protein sequence ID" value="KAF2117714.1"/>
    <property type="molecule type" value="Genomic_DNA"/>
</dbReference>
<dbReference type="OrthoDB" id="5588846at2759"/>
<feature type="compositionally biased region" description="Polar residues" evidence="6">
    <location>
        <begin position="699"/>
        <end position="711"/>
    </location>
</feature>
<comment type="subcellular location">
    <subcellularLocation>
        <location evidence="1">Vacuole membrane</location>
        <topology evidence="1">Multi-pass membrane protein</topology>
    </subcellularLocation>
</comment>
<evidence type="ECO:0000256" key="2">
    <source>
        <dbReference type="ARBA" id="ARBA00022554"/>
    </source>
</evidence>
<evidence type="ECO:0000256" key="1">
    <source>
        <dbReference type="ARBA" id="ARBA00004128"/>
    </source>
</evidence>
<dbReference type="InterPro" id="IPR004331">
    <property type="entry name" value="SPX_dom"/>
</dbReference>
<dbReference type="PANTHER" id="PTHR46140">
    <property type="entry name" value="VACUOLAR TRANSPORTER CHAPERONE 1-RELATED"/>
    <property type="match status" value="1"/>
</dbReference>
<dbReference type="Proteomes" id="UP000799770">
    <property type="component" value="Unassembled WGS sequence"/>
</dbReference>
<dbReference type="PROSITE" id="PS51382">
    <property type="entry name" value="SPX"/>
    <property type="match status" value="1"/>
</dbReference>
<dbReference type="GO" id="GO:0000329">
    <property type="term" value="C:fungal-type vacuole membrane"/>
    <property type="evidence" value="ECO:0007669"/>
    <property type="project" value="TreeGrafter"/>
</dbReference>
<feature type="transmembrane region" description="Helical" evidence="7">
    <location>
        <begin position="795"/>
        <end position="812"/>
    </location>
</feature>
<dbReference type="Pfam" id="PF09359">
    <property type="entry name" value="VTC"/>
    <property type="match status" value="1"/>
</dbReference>
<evidence type="ECO:0000256" key="3">
    <source>
        <dbReference type="ARBA" id="ARBA00022692"/>
    </source>
</evidence>
<evidence type="ECO:0000313" key="9">
    <source>
        <dbReference type="EMBL" id="KAF2117714.1"/>
    </source>
</evidence>
<dbReference type="AlphaFoldDB" id="A0A6A5ZF33"/>
<gene>
    <name evidence="9" type="ORF">BDV96DRAFT_400737</name>
</gene>
<dbReference type="GO" id="GO:0007034">
    <property type="term" value="P:vacuolar transport"/>
    <property type="evidence" value="ECO:0007669"/>
    <property type="project" value="TreeGrafter"/>
</dbReference>
<proteinExistence type="predicted"/>
<keyword evidence="2" id="KW-0926">Vacuole</keyword>